<organism evidence="3 4">
    <name type="scientific">Ruminiclostridium hungatei</name>
    <name type="common">Clostridium hungatei</name>
    <dbReference type="NCBI Taxonomy" id="48256"/>
    <lineage>
        <taxon>Bacteria</taxon>
        <taxon>Bacillati</taxon>
        <taxon>Bacillota</taxon>
        <taxon>Clostridia</taxon>
        <taxon>Eubacteriales</taxon>
        <taxon>Oscillospiraceae</taxon>
        <taxon>Ruminiclostridium</taxon>
    </lineage>
</organism>
<name>A0A1V4SPC7_RUMHU</name>
<feature type="transmembrane region" description="Helical" evidence="1">
    <location>
        <begin position="43"/>
        <end position="72"/>
    </location>
</feature>
<dbReference type="OrthoDB" id="90521at2"/>
<gene>
    <name evidence="3" type="ORF">CLHUN_06860</name>
</gene>
<keyword evidence="1" id="KW-0472">Membrane</keyword>
<accession>A0A1V4SPC7</accession>
<reference evidence="3 4" key="1">
    <citation type="submission" date="2017-03" db="EMBL/GenBank/DDBJ databases">
        <title>Genome sequence of Clostridium hungatei DSM 14427.</title>
        <authorList>
            <person name="Poehlein A."/>
            <person name="Daniel R."/>
        </authorList>
    </citation>
    <scope>NUCLEOTIDE SEQUENCE [LARGE SCALE GENOMIC DNA]</scope>
    <source>
        <strain evidence="3 4">DSM 14427</strain>
    </source>
</reference>
<dbReference type="Pfam" id="PF13828">
    <property type="entry name" value="DUF4190"/>
    <property type="match status" value="1"/>
</dbReference>
<keyword evidence="4" id="KW-1185">Reference proteome</keyword>
<evidence type="ECO:0000256" key="1">
    <source>
        <dbReference type="SAM" id="Phobius"/>
    </source>
</evidence>
<sequence length="109" mass="11847">MFCRECGKEISNEAVICVRCGVPTDVNQTDAVTRMLLPVGRSAYAIAAGYLGLVSVLLVPAPFAIIFGVLAIRDIKKNKNKHGIPRSIFGITLGALFTVFYSYLFLFSS</sequence>
<proteinExistence type="predicted"/>
<keyword evidence="1" id="KW-0812">Transmembrane</keyword>
<comment type="caution">
    <text evidence="3">The sequence shown here is derived from an EMBL/GenBank/DDBJ whole genome shotgun (WGS) entry which is preliminary data.</text>
</comment>
<dbReference type="InterPro" id="IPR025241">
    <property type="entry name" value="DUF4190"/>
</dbReference>
<dbReference type="EMBL" id="MZGX01000003">
    <property type="protein sequence ID" value="OPX45748.1"/>
    <property type="molecule type" value="Genomic_DNA"/>
</dbReference>
<keyword evidence="1" id="KW-1133">Transmembrane helix</keyword>
<dbReference type="AlphaFoldDB" id="A0A1V4SPC7"/>
<protein>
    <recommendedName>
        <fullName evidence="2">DUF4190 domain-containing protein</fullName>
    </recommendedName>
</protein>
<feature type="domain" description="DUF4190" evidence="2">
    <location>
        <begin position="45"/>
        <end position="101"/>
    </location>
</feature>
<dbReference type="RefSeq" id="WP_080063143.1">
    <property type="nucleotide sequence ID" value="NZ_MZGX01000003.1"/>
</dbReference>
<evidence type="ECO:0000313" key="4">
    <source>
        <dbReference type="Proteomes" id="UP000191554"/>
    </source>
</evidence>
<evidence type="ECO:0000259" key="2">
    <source>
        <dbReference type="Pfam" id="PF13828"/>
    </source>
</evidence>
<dbReference type="Proteomes" id="UP000191554">
    <property type="component" value="Unassembled WGS sequence"/>
</dbReference>
<feature type="transmembrane region" description="Helical" evidence="1">
    <location>
        <begin position="84"/>
        <end position="106"/>
    </location>
</feature>
<evidence type="ECO:0000313" key="3">
    <source>
        <dbReference type="EMBL" id="OPX45748.1"/>
    </source>
</evidence>